<dbReference type="RefSeq" id="WP_229956076.1">
    <property type="nucleotide sequence ID" value="NZ_BAAAEM010000002.1"/>
</dbReference>
<reference evidence="1 2" key="1">
    <citation type="journal article" date="2019" name="Int. J. Syst. Evol. Microbiol.">
        <title>The Global Catalogue of Microorganisms (GCM) 10K type strain sequencing project: providing services to taxonomists for standard genome sequencing and annotation.</title>
        <authorList>
            <consortium name="The Broad Institute Genomics Platform"/>
            <consortium name="The Broad Institute Genome Sequencing Center for Infectious Disease"/>
            <person name="Wu L."/>
            <person name="Ma J."/>
        </authorList>
    </citation>
    <scope>NUCLEOTIDE SEQUENCE [LARGE SCALE GENOMIC DNA]</scope>
    <source>
        <strain evidence="1 2">JCM 14162</strain>
    </source>
</reference>
<dbReference type="EMBL" id="BAAAEM010000002">
    <property type="protein sequence ID" value="GAA0473803.1"/>
    <property type="molecule type" value="Genomic_DNA"/>
</dbReference>
<evidence type="ECO:0000313" key="2">
    <source>
        <dbReference type="Proteomes" id="UP001500713"/>
    </source>
</evidence>
<organism evidence="1 2">
    <name type="scientific">Parasphingorhabdus litoris</name>
    <dbReference type="NCBI Taxonomy" id="394733"/>
    <lineage>
        <taxon>Bacteria</taxon>
        <taxon>Pseudomonadati</taxon>
        <taxon>Pseudomonadota</taxon>
        <taxon>Alphaproteobacteria</taxon>
        <taxon>Sphingomonadales</taxon>
        <taxon>Sphingomonadaceae</taxon>
        <taxon>Parasphingorhabdus</taxon>
    </lineage>
</organism>
<dbReference type="InterPro" id="IPR041492">
    <property type="entry name" value="HAD_2"/>
</dbReference>
<sequence>MNKLALFDCDGTMVDSQANICASMDQAFVAHGLTPPDHHQTRRIVGLSLQEAVRKLLPGEDDKLVAAVTQSYRDGFFAMREQGAVQEPLYDGLLGLIDRLDSDGWMLGVATGKSDRGLNHVLETHGLKDRFVTLQTADRHPSKPHPAMVELAISEAGAAAETTAMIGDTSFDMEMGVNAAVRPIGVDWGYHDSHELLTAGAQIVAETMDELYEALNQ</sequence>
<dbReference type="InterPro" id="IPR006439">
    <property type="entry name" value="HAD-SF_hydro_IA"/>
</dbReference>
<dbReference type="SUPFAM" id="SSF56784">
    <property type="entry name" value="HAD-like"/>
    <property type="match status" value="1"/>
</dbReference>
<comment type="caution">
    <text evidence="1">The sequence shown here is derived from an EMBL/GenBank/DDBJ whole genome shotgun (WGS) entry which is preliminary data.</text>
</comment>
<dbReference type="InterPro" id="IPR050155">
    <property type="entry name" value="HAD-like_hydrolase_sf"/>
</dbReference>
<dbReference type="GO" id="GO:0016787">
    <property type="term" value="F:hydrolase activity"/>
    <property type="evidence" value="ECO:0007669"/>
    <property type="project" value="UniProtKB-KW"/>
</dbReference>
<dbReference type="PANTHER" id="PTHR43434">
    <property type="entry name" value="PHOSPHOGLYCOLATE PHOSPHATASE"/>
    <property type="match status" value="1"/>
</dbReference>
<dbReference type="SFLD" id="SFLDG01129">
    <property type="entry name" value="C1.5:_HAD__Beta-PGM__Phosphata"/>
    <property type="match status" value="1"/>
</dbReference>
<dbReference type="InterPro" id="IPR023198">
    <property type="entry name" value="PGP-like_dom2"/>
</dbReference>
<dbReference type="NCBIfam" id="TIGR01549">
    <property type="entry name" value="HAD-SF-IA-v1"/>
    <property type="match status" value="1"/>
</dbReference>
<accession>A0ABN1ADQ2</accession>
<dbReference type="Proteomes" id="UP001500713">
    <property type="component" value="Unassembled WGS sequence"/>
</dbReference>
<dbReference type="Pfam" id="PF13419">
    <property type="entry name" value="HAD_2"/>
    <property type="match status" value="1"/>
</dbReference>
<name>A0ABN1ADQ2_9SPHN</name>
<evidence type="ECO:0000313" key="1">
    <source>
        <dbReference type="EMBL" id="GAA0473803.1"/>
    </source>
</evidence>
<dbReference type="InterPro" id="IPR036412">
    <property type="entry name" value="HAD-like_sf"/>
</dbReference>
<dbReference type="Gene3D" id="1.10.150.240">
    <property type="entry name" value="Putative phosphatase, domain 2"/>
    <property type="match status" value="1"/>
</dbReference>
<gene>
    <name evidence="1" type="ORF">GCM10009096_14000</name>
</gene>
<dbReference type="InterPro" id="IPR023214">
    <property type="entry name" value="HAD_sf"/>
</dbReference>
<proteinExistence type="predicted"/>
<keyword evidence="2" id="KW-1185">Reference proteome</keyword>
<dbReference type="SFLD" id="SFLDS00003">
    <property type="entry name" value="Haloacid_Dehalogenase"/>
    <property type="match status" value="1"/>
</dbReference>
<keyword evidence="1" id="KW-0378">Hydrolase</keyword>
<protein>
    <submittedName>
        <fullName evidence="1">HAD family hydrolase</fullName>
    </submittedName>
</protein>
<dbReference type="PANTHER" id="PTHR43434:SF24">
    <property type="entry name" value="HYDROLASE-RELATED"/>
    <property type="match status" value="1"/>
</dbReference>
<dbReference type="Gene3D" id="3.40.50.1000">
    <property type="entry name" value="HAD superfamily/HAD-like"/>
    <property type="match status" value="1"/>
</dbReference>